<dbReference type="EMBL" id="CAJNRG010003046">
    <property type="protein sequence ID" value="CAF2053044.1"/>
    <property type="molecule type" value="Genomic_DNA"/>
</dbReference>
<dbReference type="Proteomes" id="UP000663887">
    <property type="component" value="Unassembled WGS sequence"/>
</dbReference>
<dbReference type="AlphaFoldDB" id="A0A816PW63"/>
<comment type="caution">
    <text evidence="2">The sequence shown here is derived from an EMBL/GenBank/DDBJ whole genome shotgun (WGS) entry which is preliminary data.</text>
</comment>
<feature type="region of interest" description="Disordered" evidence="1">
    <location>
        <begin position="1"/>
        <end position="28"/>
    </location>
</feature>
<organism evidence="2 3">
    <name type="scientific">Rotaria magnacalcarata</name>
    <dbReference type="NCBI Taxonomy" id="392030"/>
    <lineage>
        <taxon>Eukaryota</taxon>
        <taxon>Metazoa</taxon>
        <taxon>Spiralia</taxon>
        <taxon>Gnathifera</taxon>
        <taxon>Rotifera</taxon>
        <taxon>Eurotatoria</taxon>
        <taxon>Bdelloidea</taxon>
        <taxon>Philodinida</taxon>
        <taxon>Philodinidae</taxon>
        <taxon>Rotaria</taxon>
    </lineage>
</organism>
<protein>
    <submittedName>
        <fullName evidence="2">Uncharacterized protein</fullName>
    </submittedName>
</protein>
<proteinExistence type="predicted"/>
<name>A0A816PW63_9BILA</name>
<feature type="non-terminal residue" evidence="2">
    <location>
        <position position="28"/>
    </location>
</feature>
<sequence length="28" mass="3056">MALKSDQTTSTMSNGAHSVDQTQMPFLE</sequence>
<gene>
    <name evidence="2" type="ORF">XDN619_LOCUS8973</name>
</gene>
<accession>A0A816PW63</accession>
<evidence type="ECO:0000313" key="2">
    <source>
        <dbReference type="EMBL" id="CAF2053044.1"/>
    </source>
</evidence>
<evidence type="ECO:0000313" key="3">
    <source>
        <dbReference type="Proteomes" id="UP000663887"/>
    </source>
</evidence>
<reference evidence="2" key="1">
    <citation type="submission" date="2021-02" db="EMBL/GenBank/DDBJ databases">
        <authorList>
            <person name="Nowell W R."/>
        </authorList>
    </citation>
    <scope>NUCLEOTIDE SEQUENCE</scope>
</reference>
<evidence type="ECO:0000256" key="1">
    <source>
        <dbReference type="SAM" id="MobiDB-lite"/>
    </source>
</evidence>